<comment type="subcellular location">
    <subcellularLocation>
        <location evidence="1 7">Cell membrane</location>
        <topology evidence="1 7">Multi-pass membrane protein</topology>
    </subcellularLocation>
</comment>
<name>A0AAT9GPL1_9CREN</name>
<feature type="transmembrane region" description="Helical" evidence="7">
    <location>
        <begin position="221"/>
        <end position="243"/>
    </location>
</feature>
<dbReference type="InterPro" id="IPR002781">
    <property type="entry name" value="TM_pro_TauE-like"/>
</dbReference>
<keyword evidence="4 7" id="KW-0812">Transmembrane</keyword>
<dbReference type="PANTHER" id="PTHR30269">
    <property type="entry name" value="TRANSMEMBRANE PROTEIN YFCA"/>
    <property type="match status" value="1"/>
</dbReference>
<dbReference type="Pfam" id="PF01925">
    <property type="entry name" value="TauE"/>
    <property type="match status" value="1"/>
</dbReference>
<dbReference type="GeneID" id="92353650"/>
<keyword evidence="6 7" id="KW-0472">Membrane</keyword>
<keyword evidence="5 7" id="KW-1133">Transmembrane helix</keyword>
<feature type="transmembrane region" description="Helical" evidence="7">
    <location>
        <begin position="77"/>
        <end position="96"/>
    </location>
</feature>
<proteinExistence type="inferred from homology"/>
<organism evidence="8">
    <name type="scientific">Sulfurisphaera javensis</name>
    <dbReference type="NCBI Taxonomy" id="2049879"/>
    <lineage>
        <taxon>Archaea</taxon>
        <taxon>Thermoproteota</taxon>
        <taxon>Thermoprotei</taxon>
        <taxon>Sulfolobales</taxon>
        <taxon>Sulfolobaceae</taxon>
        <taxon>Sulfurisphaera</taxon>
    </lineage>
</organism>
<sequence>MLLTLLVLLFIASIIAGLLGSLTGLGGGVVLTPILVLFLGVPIPYAVGASLISTIATSASSGSRYLKSGLANMRIAIALELATTSGAITGSFLEYVVEKEHLFNLLDIIFGIVLIFSVIPNFMRMKSEVPVYVNPDGISSKLKFNGKYFDEALKKEIEYHGVRYPFGLLGMYIAGLVSGLLGIGSGALKVLAMDLGMNLPFKISTATSSFMIGVTAATSSGVYWALGIVNPIIVGVTIPGVFLGSNLGSRYLNKLMSRRLRQLFTLVLVILGIQLILRGFGIFG</sequence>
<keyword evidence="3 7" id="KW-1003">Cell membrane</keyword>
<feature type="transmembrane region" description="Helical" evidence="7">
    <location>
        <begin position="30"/>
        <end position="56"/>
    </location>
</feature>
<comment type="similarity">
    <text evidence="7">Belongs to the 4-toluene sulfonate uptake permease (TSUP) (TC 2.A.102) family.</text>
</comment>
<protein>
    <recommendedName>
        <fullName evidence="7">Probable membrane transporter protein</fullName>
    </recommendedName>
</protein>
<evidence type="ECO:0000256" key="2">
    <source>
        <dbReference type="ARBA" id="ARBA00022448"/>
    </source>
</evidence>
<dbReference type="RefSeq" id="WP_369610972.1">
    <property type="nucleotide sequence ID" value="NZ_AP031322.1"/>
</dbReference>
<evidence type="ECO:0000256" key="3">
    <source>
        <dbReference type="ARBA" id="ARBA00022475"/>
    </source>
</evidence>
<evidence type="ECO:0000256" key="6">
    <source>
        <dbReference type="ARBA" id="ARBA00023136"/>
    </source>
</evidence>
<dbReference type="GO" id="GO:0005886">
    <property type="term" value="C:plasma membrane"/>
    <property type="evidence" value="ECO:0007669"/>
    <property type="project" value="UniProtKB-SubCell"/>
</dbReference>
<dbReference type="AlphaFoldDB" id="A0AAT9GPL1"/>
<dbReference type="KEGG" id="sjv:SJAV_07170"/>
<evidence type="ECO:0000256" key="7">
    <source>
        <dbReference type="RuleBase" id="RU363041"/>
    </source>
</evidence>
<evidence type="ECO:0000256" key="1">
    <source>
        <dbReference type="ARBA" id="ARBA00004651"/>
    </source>
</evidence>
<reference evidence="8" key="1">
    <citation type="submission" date="2024-03" db="EMBL/GenBank/DDBJ databases">
        <title>Complete genome sequence of Sulfurisphaera javensis strain KD-1.</title>
        <authorList>
            <person name="Sakai H."/>
            <person name="Nur N."/>
            <person name="Suwanto A."/>
            <person name="Kurosawa N."/>
        </authorList>
    </citation>
    <scope>NUCLEOTIDE SEQUENCE</scope>
    <source>
        <strain evidence="8">KD-1</strain>
    </source>
</reference>
<evidence type="ECO:0000256" key="5">
    <source>
        <dbReference type="ARBA" id="ARBA00022989"/>
    </source>
</evidence>
<feature type="transmembrane region" description="Helical" evidence="7">
    <location>
        <begin position="164"/>
        <end position="188"/>
    </location>
</feature>
<evidence type="ECO:0000256" key="4">
    <source>
        <dbReference type="ARBA" id="ARBA00022692"/>
    </source>
</evidence>
<dbReference type="InterPro" id="IPR052017">
    <property type="entry name" value="TSUP"/>
</dbReference>
<accession>A0AAT9GPL1</accession>
<evidence type="ECO:0000313" key="8">
    <source>
        <dbReference type="EMBL" id="BFH72773.1"/>
    </source>
</evidence>
<gene>
    <name evidence="8" type="ORF">SJAV_07170</name>
</gene>
<feature type="transmembrane region" description="Helical" evidence="7">
    <location>
        <begin position="102"/>
        <end position="119"/>
    </location>
</feature>
<dbReference type="PANTHER" id="PTHR30269:SF37">
    <property type="entry name" value="MEMBRANE TRANSPORTER PROTEIN"/>
    <property type="match status" value="1"/>
</dbReference>
<dbReference type="EMBL" id="AP031322">
    <property type="protein sequence ID" value="BFH72773.1"/>
    <property type="molecule type" value="Genomic_DNA"/>
</dbReference>
<feature type="transmembrane region" description="Helical" evidence="7">
    <location>
        <begin position="263"/>
        <end position="283"/>
    </location>
</feature>
<keyword evidence="2" id="KW-0813">Transport</keyword>